<dbReference type="FunFam" id="3.10.20.90:FF:000160">
    <property type="entry name" value="Polyubiquitin-C"/>
    <property type="match status" value="2"/>
</dbReference>
<dbReference type="EMBL" id="JAAMPC010000009">
    <property type="protein sequence ID" value="KAG2293706.1"/>
    <property type="molecule type" value="Genomic_DNA"/>
</dbReference>
<sequence>MVMRIFVKTLTLTAKTITLHVRSSDTIGNIKARIQYKEGISRDKQRLIFAGIQTEDHRTLADYNIQKNSTLHLVLRFEGLMRIFVKTLIDISHITITLYVLSSDTIGNVKAKIQSMEGIPSDKQRLIFVGNQMEDHRTVADYSIQKDSTLHLFLAGKTIALVVQRSSTIDNVKAMIQHKEGVRTDQQRLLFAGYEIEGDRTLADYNIQKESTLHCVLRLSESMRIFIKTLTGKTIALDEVKSDAPLKSLLFSCSEGIPKHRQMLSFAGQQLEDGRCLTDYRIWKESILHIRFLSARMQIFVKTLTGKIIALEVDSLDIVENVKIKIQDKEGIPQNLQRIMFAGRQLEDGGTLAYYNIQKDSTLYLC</sequence>
<proteinExistence type="predicted"/>
<dbReference type="InterPro" id="IPR000626">
    <property type="entry name" value="Ubiquitin-like_dom"/>
</dbReference>
<dbReference type="InterPro" id="IPR019954">
    <property type="entry name" value="Ubiquitin_CS"/>
</dbReference>
<accession>A0A8X7UZ09</accession>
<reference evidence="3 4" key="1">
    <citation type="submission" date="2020-02" db="EMBL/GenBank/DDBJ databases">
        <authorList>
            <person name="Ma Q."/>
            <person name="Huang Y."/>
            <person name="Song X."/>
            <person name="Pei D."/>
        </authorList>
    </citation>
    <scope>NUCLEOTIDE SEQUENCE [LARGE SCALE GENOMIC DNA]</scope>
    <source>
        <strain evidence="3">Sxm20200214</strain>
        <tissue evidence="3">Leaf</tissue>
    </source>
</reference>
<gene>
    <name evidence="3" type="ORF">Bca52824_040375</name>
</gene>
<dbReference type="PRINTS" id="PR00348">
    <property type="entry name" value="UBIQUITIN"/>
</dbReference>
<evidence type="ECO:0000313" key="4">
    <source>
        <dbReference type="Proteomes" id="UP000886595"/>
    </source>
</evidence>
<comment type="caution">
    <text evidence="3">The sequence shown here is derived from an EMBL/GenBank/DDBJ whole genome shotgun (WGS) entry which is preliminary data.</text>
</comment>
<evidence type="ECO:0000313" key="3">
    <source>
        <dbReference type="EMBL" id="KAG2293706.1"/>
    </source>
</evidence>
<protein>
    <recommendedName>
        <fullName evidence="2">Ubiquitin-like domain-containing protein</fullName>
    </recommendedName>
</protein>
<dbReference type="SUPFAM" id="SSF54236">
    <property type="entry name" value="Ubiquitin-like"/>
    <property type="match status" value="5"/>
</dbReference>
<feature type="domain" description="Ubiquitin-like" evidence="2">
    <location>
        <begin position="223"/>
        <end position="290"/>
    </location>
</feature>
<dbReference type="Pfam" id="PF00240">
    <property type="entry name" value="ubiquitin"/>
    <property type="match status" value="5"/>
</dbReference>
<dbReference type="AlphaFoldDB" id="A0A8X7UZ09"/>
<dbReference type="InterPro" id="IPR019956">
    <property type="entry name" value="Ubiquitin_dom"/>
</dbReference>
<dbReference type="PROSITE" id="PS00299">
    <property type="entry name" value="UBIQUITIN_1"/>
    <property type="match status" value="2"/>
</dbReference>
<dbReference type="OrthoDB" id="428577at2759"/>
<evidence type="ECO:0000259" key="2">
    <source>
        <dbReference type="PROSITE" id="PS50053"/>
    </source>
</evidence>
<dbReference type="SMART" id="SM00213">
    <property type="entry name" value="UBQ"/>
    <property type="match status" value="5"/>
</dbReference>
<dbReference type="PANTHER" id="PTHR10666">
    <property type="entry name" value="UBIQUITIN"/>
    <property type="match status" value="1"/>
</dbReference>
<feature type="domain" description="Ubiquitin-like" evidence="2">
    <location>
        <begin position="150"/>
        <end position="222"/>
    </location>
</feature>
<name>A0A8X7UZ09_BRACI</name>
<keyword evidence="4" id="KW-1185">Reference proteome</keyword>
<feature type="domain" description="Ubiquitin-like" evidence="2">
    <location>
        <begin position="3"/>
        <end position="80"/>
    </location>
</feature>
<organism evidence="3 4">
    <name type="scientific">Brassica carinata</name>
    <name type="common">Ethiopian mustard</name>
    <name type="synonym">Abyssinian cabbage</name>
    <dbReference type="NCBI Taxonomy" id="52824"/>
    <lineage>
        <taxon>Eukaryota</taxon>
        <taxon>Viridiplantae</taxon>
        <taxon>Streptophyta</taxon>
        <taxon>Embryophyta</taxon>
        <taxon>Tracheophyta</taxon>
        <taxon>Spermatophyta</taxon>
        <taxon>Magnoliopsida</taxon>
        <taxon>eudicotyledons</taxon>
        <taxon>Gunneridae</taxon>
        <taxon>Pentapetalae</taxon>
        <taxon>rosids</taxon>
        <taxon>malvids</taxon>
        <taxon>Brassicales</taxon>
        <taxon>Brassicaceae</taxon>
        <taxon>Brassiceae</taxon>
        <taxon>Brassica</taxon>
    </lineage>
</organism>
<dbReference type="Gene3D" id="3.10.20.90">
    <property type="entry name" value="Phosphatidylinositol 3-kinase Catalytic Subunit, Chain A, domain 1"/>
    <property type="match status" value="5"/>
</dbReference>
<dbReference type="Proteomes" id="UP000886595">
    <property type="component" value="Unassembled WGS sequence"/>
</dbReference>
<dbReference type="PROSITE" id="PS50053">
    <property type="entry name" value="UBIQUITIN_2"/>
    <property type="match status" value="5"/>
</dbReference>
<dbReference type="InterPro" id="IPR050158">
    <property type="entry name" value="Ubiquitin_ubiquitin-like"/>
</dbReference>
<dbReference type="GO" id="GO:0003729">
    <property type="term" value="F:mRNA binding"/>
    <property type="evidence" value="ECO:0007669"/>
    <property type="project" value="UniProtKB-ARBA"/>
</dbReference>
<feature type="domain" description="Ubiquitin-like" evidence="2">
    <location>
        <begin position="297"/>
        <end position="366"/>
    </location>
</feature>
<dbReference type="InterPro" id="IPR029071">
    <property type="entry name" value="Ubiquitin-like_domsf"/>
</dbReference>
<feature type="domain" description="Ubiquitin-like" evidence="2">
    <location>
        <begin position="81"/>
        <end position="154"/>
    </location>
</feature>
<evidence type="ECO:0000256" key="1">
    <source>
        <dbReference type="ARBA" id="ARBA00022499"/>
    </source>
</evidence>
<keyword evidence="1" id="KW-1017">Isopeptide bond</keyword>